<comment type="caution">
    <text evidence="1">The sequence shown here is derived from an EMBL/GenBank/DDBJ whole genome shotgun (WGS) entry which is preliminary data.</text>
</comment>
<keyword evidence="2" id="KW-1185">Reference proteome</keyword>
<dbReference type="Proteomes" id="UP001482620">
    <property type="component" value="Unassembled WGS sequence"/>
</dbReference>
<organism evidence="1 2">
    <name type="scientific">Ilyodon furcidens</name>
    <name type="common">goldbreast splitfin</name>
    <dbReference type="NCBI Taxonomy" id="33524"/>
    <lineage>
        <taxon>Eukaryota</taxon>
        <taxon>Metazoa</taxon>
        <taxon>Chordata</taxon>
        <taxon>Craniata</taxon>
        <taxon>Vertebrata</taxon>
        <taxon>Euteleostomi</taxon>
        <taxon>Actinopterygii</taxon>
        <taxon>Neopterygii</taxon>
        <taxon>Teleostei</taxon>
        <taxon>Neoteleostei</taxon>
        <taxon>Acanthomorphata</taxon>
        <taxon>Ovalentaria</taxon>
        <taxon>Atherinomorphae</taxon>
        <taxon>Cyprinodontiformes</taxon>
        <taxon>Goodeidae</taxon>
        <taxon>Ilyodon</taxon>
    </lineage>
</organism>
<reference evidence="1 2" key="1">
    <citation type="submission" date="2021-06" db="EMBL/GenBank/DDBJ databases">
        <authorList>
            <person name="Palmer J.M."/>
        </authorList>
    </citation>
    <scope>NUCLEOTIDE SEQUENCE [LARGE SCALE GENOMIC DNA]</scope>
    <source>
        <strain evidence="2">if_2019</strain>
        <tissue evidence="1">Muscle</tissue>
    </source>
</reference>
<evidence type="ECO:0000313" key="1">
    <source>
        <dbReference type="EMBL" id="MEQ2257286.1"/>
    </source>
</evidence>
<gene>
    <name evidence="1" type="ORF">ILYODFUR_033238</name>
</gene>
<accession>A0ABV0VLK7</accession>
<proteinExistence type="predicted"/>
<dbReference type="EMBL" id="JAHRIQ010109872">
    <property type="protein sequence ID" value="MEQ2257286.1"/>
    <property type="molecule type" value="Genomic_DNA"/>
</dbReference>
<protein>
    <submittedName>
        <fullName evidence="1">Uncharacterized protein</fullName>
    </submittedName>
</protein>
<sequence>MSKAHNLVLGLGEPPTQCIHSATKGLMVHLYQSAFTSRDIHTLLLILTKYVLLLFSLPCMHNTANGITSDFRCYLSFWISPSHMKEVSAPPPPVSALLWRRNRFQYFY</sequence>
<name>A0ABV0VLK7_9TELE</name>
<evidence type="ECO:0000313" key="2">
    <source>
        <dbReference type="Proteomes" id="UP001482620"/>
    </source>
</evidence>